<dbReference type="Proteomes" id="UP000551501">
    <property type="component" value="Unassembled WGS sequence"/>
</dbReference>
<comment type="caution">
    <text evidence="4">The sequence shown here is derived from an EMBL/GenBank/DDBJ whole genome shotgun (WGS) entry which is preliminary data.</text>
</comment>
<keyword evidence="1" id="KW-0472">Membrane</keyword>
<evidence type="ECO:0000256" key="1">
    <source>
        <dbReference type="SAM" id="Phobius"/>
    </source>
</evidence>
<name>A0A840EZK8_9ACTN</name>
<keyword evidence="1" id="KW-1133">Transmembrane helix</keyword>
<feature type="chain" id="PRO_5032766569" description="DUF8020 domain-containing protein" evidence="2">
    <location>
        <begin position="31"/>
        <end position="222"/>
    </location>
</feature>
<dbReference type="RefSeq" id="WP_183369616.1">
    <property type="nucleotide sequence ID" value="NZ_BAABHL010000128.1"/>
</dbReference>
<feature type="transmembrane region" description="Helical" evidence="1">
    <location>
        <begin position="185"/>
        <end position="208"/>
    </location>
</feature>
<dbReference type="AlphaFoldDB" id="A0A840EZK8"/>
<protein>
    <recommendedName>
        <fullName evidence="3">DUF8020 domain-containing protein</fullName>
    </recommendedName>
</protein>
<keyword evidence="5" id="KW-1185">Reference proteome</keyword>
<sequence length="222" mass="22467">MARRKSVRALAAAVLTLVVALPLLAPPAHAAPAPAPVKAKVTSTDDDVIVRVDHGSLAAENGALVFRNDAGKTVQTVPLTYIGEDARSYPIDAKVAGGTATLVPSTDVKRSTTTPTSVLDAGRKPAKKVICGPETRKQRDKQALDQLNSELGTAATIGGIAGVIIGAILGIVLSGGPLAIISSPIGALVGAAGGITGAAINGTFARYFGTINSKFKPKTCNI</sequence>
<dbReference type="EMBL" id="JACIFP010000001">
    <property type="protein sequence ID" value="MBB4134449.1"/>
    <property type="molecule type" value="Genomic_DNA"/>
</dbReference>
<evidence type="ECO:0000256" key="2">
    <source>
        <dbReference type="SAM" id="SignalP"/>
    </source>
</evidence>
<gene>
    <name evidence="4" type="ORF">BKA16_001001</name>
</gene>
<evidence type="ECO:0000313" key="4">
    <source>
        <dbReference type="EMBL" id="MBB4134449.1"/>
    </source>
</evidence>
<dbReference type="Pfam" id="PF26059">
    <property type="entry name" value="DUF8020"/>
    <property type="match status" value="1"/>
</dbReference>
<organism evidence="4 5">
    <name type="scientific">Gordonia humi</name>
    <dbReference type="NCBI Taxonomy" id="686429"/>
    <lineage>
        <taxon>Bacteria</taxon>
        <taxon>Bacillati</taxon>
        <taxon>Actinomycetota</taxon>
        <taxon>Actinomycetes</taxon>
        <taxon>Mycobacteriales</taxon>
        <taxon>Gordoniaceae</taxon>
        <taxon>Gordonia</taxon>
    </lineage>
</organism>
<reference evidence="4 5" key="1">
    <citation type="submission" date="2020-08" db="EMBL/GenBank/DDBJ databases">
        <title>Sequencing the genomes of 1000 actinobacteria strains.</title>
        <authorList>
            <person name="Klenk H.-P."/>
        </authorList>
    </citation>
    <scope>NUCLEOTIDE SEQUENCE [LARGE SCALE GENOMIC DNA]</scope>
    <source>
        <strain evidence="4 5">DSM 45298</strain>
    </source>
</reference>
<evidence type="ECO:0000313" key="5">
    <source>
        <dbReference type="Proteomes" id="UP000551501"/>
    </source>
</evidence>
<proteinExistence type="predicted"/>
<feature type="signal peptide" evidence="2">
    <location>
        <begin position="1"/>
        <end position="30"/>
    </location>
</feature>
<dbReference type="InterPro" id="IPR058333">
    <property type="entry name" value="DUF8020"/>
</dbReference>
<accession>A0A840EZK8</accession>
<keyword evidence="1" id="KW-0812">Transmembrane</keyword>
<evidence type="ECO:0000259" key="3">
    <source>
        <dbReference type="Pfam" id="PF26059"/>
    </source>
</evidence>
<feature type="domain" description="DUF8020" evidence="3">
    <location>
        <begin position="37"/>
        <end position="106"/>
    </location>
</feature>
<feature type="transmembrane region" description="Helical" evidence="1">
    <location>
        <begin position="151"/>
        <end position="173"/>
    </location>
</feature>
<keyword evidence="2" id="KW-0732">Signal</keyword>